<keyword evidence="3" id="KW-0238">DNA-binding</keyword>
<dbReference type="FunFam" id="1.10.10.10:FF:000001">
    <property type="entry name" value="LysR family transcriptional regulator"/>
    <property type="match status" value="1"/>
</dbReference>
<dbReference type="PANTHER" id="PTHR30537">
    <property type="entry name" value="HTH-TYPE TRANSCRIPTIONAL REGULATOR"/>
    <property type="match status" value="1"/>
</dbReference>
<dbReference type="GO" id="GO:0043565">
    <property type="term" value="F:sequence-specific DNA binding"/>
    <property type="evidence" value="ECO:0007669"/>
    <property type="project" value="TreeGrafter"/>
</dbReference>
<dbReference type="EMBL" id="LFEJ01000012">
    <property type="protein sequence ID" value="KMV35249.1"/>
    <property type="molecule type" value="Genomic_DNA"/>
</dbReference>
<keyword evidence="4" id="KW-0804">Transcription</keyword>
<evidence type="ECO:0000313" key="7">
    <source>
        <dbReference type="Proteomes" id="UP000037315"/>
    </source>
</evidence>
<dbReference type="CDD" id="cd08432">
    <property type="entry name" value="PBP2_GcdR_TrpI_HvrB_AmpR_like"/>
    <property type="match status" value="1"/>
</dbReference>
<dbReference type="PRINTS" id="PR00039">
    <property type="entry name" value="HTHLYSR"/>
</dbReference>
<dbReference type="Pfam" id="PF00126">
    <property type="entry name" value="HTH_1"/>
    <property type="match status" value="1"/>
</dbReference>
<dbReference type="InterPro" id="IPR005119">
    <property type="entry name" value="LysR_subst-bd"/>
</dbReference>
<dbReference type="GO" id="GO:0003700">
    <property type="term" value="F:DNA-binding transcription factor activity"/>
    <property type="evidence" value="ECO:0007669"/>
    <property type="project" value="InterPro"/>
</dbReference>
<dbReference type="PATRIC" id="fig|1656095.3.peg.3675"/>
<comment type="caution">
    <text evidence="6">The sequence shown here is derived from an EMBL/GenBank/DDBJ whole genome shotgun (WGS) entry which is preliminary data.</text>
</comment>
<evidence type="ECO:0000259" key="5">
    <source>
        <dbReference type="PROSITE" id="PS50931"/>
    </source>
</evidence>
<feature type="domain" description="HTH lysR-type" evidence="5">
    <location>
        <begin position="8"/>
        <end position="65"/>
    </location>
</feature>
<organism evidence="6 7">
    <name type="scientific">Franconibacter pulveris</name>
    <dbReference type="NCBI Taxonomy" id="435910"/>
    <lineage>
        <taxon>Bacteria</taxon>
        <taxon>Pseudomonadati</taxon>
        <taxon>Pseudomonadota</taxon>
        <taxon>Gammaproteobacteria</taxon>
        <taxon>Enterobacterales</taxon>
        <taxon>Enterobacteriaceae</taxon>
        <taxon>Franconibacter</taxon>
    </lineage>
</organism>
<sequence>MAGKLQLPPLQVLVVFEAAARHGNFTAAGNELGLSQPAVSQRIQLLENLLNAPLFERRHRGVQLTEAGSGLYQIVRASLNEISEQIERTRYQRSVLRIDTDMGFASYWLLPRMNALQALIPGVEVQVSTSPNDYNFRDSNAHLAIYFGAGNWPGTQAQRLFPESVIPVCNQSLAQEIGGNPTAQRLLDFPLLKLPETRPQRWLSWEDWFRHHQIRGQSHGASRTFNAYSLVIQAAIEGQGVALGWRPLVTPFLASGQLLQCGPEVRTERGYYLISASGKPLSAQQEKVRAWLLDEAWHFHLNHNPLPEYK</sequence>
<dbReference type="Pfam" id="PF03466">
    <property type="entry name" value="LysR_substrate"/>
    <property type="match status" value="1"/>
</dbReference>
<dbReference type="Gene3D" id="1.10.10.10">
    <property type="entry name" value="Winged helix-like DNA-binding domain superfamily/Winged helix DNA-binding domain"/>
    <property type="match status" value="1"/>
</dbReference>
<dbReference type="STRING" id="1121863.GCA_000621185_01792"/>
<dbReference type="InterPro" id="IPR058163">
    <property type="entry name" value="LysR-type_TF_proteobact-type"/>
</dbReference>
<evidence type="ECO:0000256" key="2">
    <source>
        <dbReference type="ARBA" id="ARBA00023015"/>
    </source>
</evidence>
<evidence type="ECO:0000256" key="4">
    <source>
        <dbReference type="ARBA" id="ARBA00023163"/>
    </source>
</evidence>
<dbReference type="InterPro" id="IPR036388">
    <property type="entry name" value="WH-like_DNA-bd_sf"/>
</dbReference>
<keyword evidence="2" id="KW-0805">Transcription regulation</keyword>
<gene>
    <name evidence="6" type="ORF">ACH50_08405</name>
</gene>
<name>A0A0J8YCM3_9ENTR</name>
<dbReference type="PANTHER" id="PTHR30537:SF26">
    <property type="entry name" value="GLYCINE CLEAVAGE SYSTEM TRANSCRIPTIONAL ACTIVATOR"/>
    <property type="match status" value="1"/>
</dbReference>
<dbReference type="SUPFAM" id="SSF53850">
    <property type="entry name" value="Periplasmic binding protein-like II"/>
    <property type="match status" value="1"/>
</dbReference>
<accession>A0A0J8YCM3</accession>
<dbReference type="AlphaFoldDB" id="A0A0J8YCM3"/>
<evidence type="ECO:0000256" key="3">
    <source>
        <dbReference type="ARBA" id="ARBA00023125"/>
    </source>
</evidence>
<dbReference type="PROSITE" id="PS50931">
    <property type="entry name" value="HTH_LYSR"/>
    <property type="match status" value="1"/>
</dbReference>
<dbReference type="InterPro" id="IPR000847">
    <property type="entry name" value="LysR_HTH_N"/>
</dbReference>
<dbReference type="GO" id="GO:0006351">
    <property type="term" value="P:DNA-templated transcription"/>
    <property type="evidence" value="ECO:0007669"/>
    <property type="project" value="TreeGrafter"/>
</dbReference>
<dbReference type="OrthoDB" id="5526340at2"/>
<proteinExistence type="inferred from homology"/>
<reference evidence="6 7" key="1">
    <citation type="submission" date="2015-06" db="EMBL/GenBank/DDBJ databases">
        <title>Genome sequencing of Cronobacter sp. strain DJ34 isolated from petroleum contaminated sludge of Duliajan Oil Fields, Assam, India.</title>
        <authorList>
            <person name="Pal S."/>
            <person name="Banerjee T.D."/>
            <person name="Roy A."/>
            <person name="Sar P."/>
            <person name="Kazy S.K."/>
        </authorList>
    </citation>
    <scope>NUCLEOTIDE SEQUENCE [LARGE SCALE GENOMIC DNA]</scope>
    <source>
        <strain evidence="6 7">DJ34</strain>
    </source>
</reference>
<dbReference type="InterPro" id="IPR036390">
    <property type="entry name" value="WH_DNA-bd_sf"/>
</dbReference>
<keyword evidence="7" id="KW-1185">Reference proteome</keyword>
<dbReference type="SUPFAM" id="SSF46785">
    <property type="entry name" value="Winged helix' DNA-binding domain"/>
    <property type="match status" value="1"/>
</dbReference>
<comment type="similarity">
    <text evidence="1">Belongs to the LysR transcriptional regulatory family.</text>
</comment>
<evidence type="ECO:0000256" key="1">
    <source>
        <dbReference type="ARBA" id="ARBA00009437"/>
    </source>
</evidence>
<dbReference type="Gene3D" id="3.40.190.10">
    <property type="entry name" value="Periplasmic binding protein-like II"/>
    <property type="match status" value="2"/>
</dbReference>
<dbReference type="Proteomes" id="UP000037315">
    <property type="component" value="Unassembled WGS sequence"/>
</dbReference>
<evidence type="ECO:0000313" key="6">
    <source>
        <dbReference type="EMBL" id="KMV35249.1"/>
    </source>
</evidence>
<protein>
    <submittedName>
        <fullName evidence="6">LysR family transcriptional regulator</fullName>
    </submittedName>
</protein>
<dbReference type="RefSeq" id="WP_024559396.1">
    <property type="nucleotide sequence ID" value="NZ_LFEJ01000012.1"/>
</dbReference>